<dbReference type="InterPro" id="IPR001164">
    <property type="entry name" value="ArfGAP_dom"/>
</dbReference>
<dbReference type="PROSITE" id="PS50297">
    <property type="entry name" value="ANK_REP_REGION"/>
    <property type="match status" value="1"/>
</dbReference>
<feature type="compositionally biased region" description="Polar residues" evidence="9">
    <location>
        <begin position="595"/>
        <end position="604"/>
    </location>
</feature>
<dbReference type="SUPFAM" id="SSF52540">
    <property type="entry name" value="P-loop containing nucleoside triphosphate hydrolases"/>
    <property type="match status" value="1"/>
</dbReference>
<feature type="compositionally biased region" description="Low complexity" evidence="9">
    <location>
        <begin position="428"/>
        <end position="437"/>
    </location>
</feature>
<evidence type="ECO:0000313" key="13">
    <source>
        <dbReference type="Proteomes" id="UP000215902"/>
    </source>
</evidence>
<dbReference type="FunFam" id="1.10.220.150:FF:000009">
    <property type="entry name" value="stromal membrane-associated protein 1 isoform X1"/>
    <property type="match status" value="1"/>
</dbReference>
<keyword evidence="6 7" id="KW-0040">ANK repeat</keyword>
<evidence type="ECO:0000256" key="6">
    <source>
        <dbReference type="ARBA" id="ARBA00023043"/>
    </source>
</evidence>
<feature type="compositionally biased region" description="Low complexity" evidence="9">
    <location>
        <begin position="950"/>
        <end position="978"/>
    </location>
</feature>
<evidence type="ECO:0000256" key="2">
    <source>
        <dbReference type="ARBA" id="ARBA00022468"/>
    </source>
</evidence>
<dbReference type="InterPro" id="IPR037278">
    <property type="entry name" value="ARFGAP/RecO"/>
</dbReference>
<dbReference type="GO" id="GO:0008270">
    <property type="term" value="F:zinc ion binding"/>
    <property type="evidence" value="ECO:0007669"/>
    <property type="project" value="UniProtKB-KW"/>
</dbReference>
<dbReference type="SMART" id="SM00173">
    <property type="entry name" value="RAS"/>
    <property type="match status" value="1"/>
</dbReference>
<evidence type="ECO:0000256" key="8">
    <source>
        <dbReference type="PROSITE-ProRule" id="PRU00288"/>
    </source>
</evidence>
<evidence type="ECO:0000259" key="11">
    <source>
        <dbReference type="PROSITE" id="PS50115"/>
    </source>
</evidence>
<proteinExistence type="inferred from homology"/>
<feature type="compositionally biased region" description="Polar residues" evidence="9">
    <location>
        <begin position="1001"/>
        <end position="1015"/>
    </location>
</feature>
<feature type="repeat" description="ANK" evidence="7">
    <location>
        <begin position="878"/>
        <end position="910"/>
    </location>
</feature>
<evidence type="ECO:0000313" key="12">
    <source>
        <dbReference type="EMBL" id="PAA87584.1"/>
    </source>
</evidence>
<dbReference type="OrthoDB" id="6136903at2759"/>
<reference evidence="12 13" key="1">
    <citation type="submission" date="2017-06" db="EMBL/GenBank/DDBJ databases">
        <title>A platform for efficient transgenesis in Macrostomum lignano, a flatworm model organism for stem cell research.</title>
        <authorList>
            <person name="Berezikov E."/>
        </authorList>
    </citation>
    <scope>NUCLEOTIDE SEQUENCE [LARGE SCALE GENOMIC DNA]</scope>
    <source>
        <strain evidence="12">DV1</strain>
        <tissue evidence="12">Whole organism</tissue>
    </source>
</reference>
<feature type="region of interest" description="Disordered" evidence="9">
    <location>
        <begin position="238"/>
        <end position="374"/>
    </location>
</feature>
<keyword evidence="13" id="KW-1185">Reference proteome</keyword>
<dbReference type="STRING" id="282301.A0A267GQA4"/>
<dbReference type="Gene3D" id="3.40.50.300">
    <property type="entry name" value="P-loop containing nucleotide triphosphate hydrolases"/>
    <property type="match status" value="1"/>
</dbReference>
<dbReference type="PROSITE" id="PS50088">
    <property type="entry name" value="ANK_REPEAT"/>
    <property type="match status" value="1"/>
</dbReference>
<feature type="compositionally biased region" description="Low complexity" evidence="9">
    <location>
        <begin position="293"/>
        <end position="307"/>
    </location>
</feature>
<dbReference type="PANTHER" id="PTHR45819:SF5">
    <property type="entry name" value="CENTAURIN-GAMMA-1A"/>
    <property type="match status" value="1"/>
</dbReference>
<evidence type="ECO:0000256" key="3">
    <source>
        <dbReference type="ARBA" id="ARBA00022723"/>
    </source>
</evidence>
<keyword evidence="4 8" id="KW-0863">Zinc-finger</keyword>
<dbReference type="PRINTS" id="PR00405">
    <property type="entry name" value="REVINTRACTNG"/>
</dbReference>
<protein>
    <submittedName>
        <fullName evidence="12">Uncharacterized protein</fullName>
    </submittedName>
</protein>
<dbReference type="SMART" id="SM00105">
    <property type="entry name" value="ArfGap"/>
    <property type="match status" value="1"/>
</dbReference>
<comment type="caution">
    <text evidence="12">The sequence shown here is derived from an EMBL/GenBank/DDBJ whole genome shotgun (WGS) entry which is preliminary data.</text>
</comment>
<dbReference type="InterPro" id="IPR001849">
    <property type="entry name" value="PH_domain"/>
</dbReference>
<dbReference type="CDD" id="cd01250">
    <property type="entry name" value="PH_AGAP"/>
    <property type="match status" value="1"/>
</dbReference>
<dbReference type="InterPro" id="IPR011993">
    <property type="entry name" value="PH-like_dom_sf"/>
</dbReference>
<dbReference type="InterPro" id="IPR038508">
    <property type="entry name" value="ArfGAP_dom_sf"/>
</dbReference>
<organism evidence="12 13">
    <name type="scientific">Macrostomum lignano</name>
    <dbReference type="NCBI Taxonomy" id="282301"/>
    <lineage>
        <taxon>Eukaryota</taxon>
        <taxon>Metazoa</taxon>
        <taxon>Spiralia</taxon>
        <taxon>Lophotrochozoa</taxon>
        <taxon>Platyhelminthes</taxon>
        <taxon>Rhabditophora</taxon>
        <taxon>Macrostomorpha</taxon>
        <taxon>Macrostomida</taxon>
        <taxon>Macrostomidae</taxon>
        <taxon>Macrostomum</taxon>
    </lineage>
</organism>
<evidence type="ECO:0000256" key="1">
    <source>
        <dbReference type="ARBA" id="ARBA00005430"/>
    </source>
</evidence>
<dbReference type="GO" id="GO:0003924">
    <property type="term" value="F:GTPase activity"/>
    <property type="evidence" value="ECO:0007669"/>
    <property type="project" value="InterPro"/>
</dbReference>
<evidence type="ECO:0000259" key="10">
    <source>
        <dbReference type="PROSITE" id="PS50003"/>
    </source>
</evidence>
<dbReference type="GO" id="GO:0005096">
    <property type="term" value="F:GTPase activator activity"/>
    <property type="evidence" value="ECO:0007669"/>
    <property type="project" value="UniProtKB-KW"/>
</dbReference>
<dbReference type="PROSITE" id="PS51419">
    <property type="entry name" value="RAB"/>
    <property type="match status" value="1"/>
</dbReference>
<evidence type="ECO:0000256" key="4">
    <source>
        <dbReference type="ARBA" id="ARBA00022771"/>
    </source>
</evidence>
<dbReference type="AlphaFoldDB" id="A0A267GQA4"/>
<dbReference type="Gene3D" id="1.25.40.20">
    <property type="entry name" value="Ankyrin repeat-containing domain"/>
    <property type="match status" value="1"/>
</dbReference>
<dbReference type="GO" id="GO:0005525">
    <property type="term" value="F:GTP binding"/>
    <property type="evidence" value="ECO:0007669"/>
    <property type="project" value="InterPro"/>
</dbReference>
<dbReference type="Pfam" id="PF00071">
    <property type="entry name" value="Ras"/>
    <property type="match status" value="1"/>
</dbReference>
<dbReference type="InterPro" id="IPR001806">
    <property type="entry name" value="Small_GTPase"/>
</dbReference>
<dbReference type="EMBL" id="NIVC01000225">
    <property type="protein sequence ID" value="PAA87584.1"/>
    <property type="molecule type" value="Genomic_DNA"/>
</dbReference>
<accession>A0A267GQA4</accession>
<feature type="compositionally biased region" description="Low complexity" evidence="9">
    <location>
        <begin position="488"/>
        <end position="505"/>
    </location>
</feature>
<feature type="compositionally biased region" description="Low complexity" evidence="9">
    <location>
        <begin position="244"/>
        <end position="255"/>
    </location>
</feature>
<dbReference type="Pfam" id="PF01412">
    <property type="entry name" value="ArfGap"/>
    <property type="match status" value="1"/>
</dbReference>
<dbReference type="PROSITE" id="PS50115">
    <property type="entry name" value="ARFGAP"/>
    <property type="match status" value="1"/>
</dbReference>
<dbReference type="PROSITE" id="PS51421">
    <property type="entry name" value="RAS"/>
    <property type="match status" value="1"/>
</dbReference>
<evidence type="ECO:0000256" key="7">
    <source>
        <dbReference type="PROSITE-ProRule" id="PRU00023"/>
    </source>
</evidence>
<dbReference type="SUPFAM" id="SSF48403">
    <property type="entry name" value="Ankyrin repeat"/>
    <property type="match status" value="1"/>
</dbReference>
<dbReference type="PANTHER" id="PTHR45819">
    <property type="entry name" value="CENTAURIN-GAMMA-1A"/>
    <property type="match status" value="1"/>
</dbReference>
<feature type="domain" description="Arf-GAP" evidence="11">
    <location>
        <begin position="723"/>
        <end position="840"/>
    </location>
</feature>
<feature type="region of interest" description="Disordered" evidence="9">
    <location>
        <begin position="950"/>
        <end position="1015"/>
    </location>
</feature>
<dbReference type="Pfam" id="PF00169">
    <property type="entry name" value="PH"/>
    <property type="match status" value="1"/>
</dbReference>
<dbReference type="SMART" id="SM00175">
    <property type="entry name" value="RAB"/>
    <property type="match status" value="1"/>
</dbReference>
<dbReference type="SUPFAM" id="SSF57863">
    <property type="entry name" value="ArfGap/RecO-like zinc finger"/>
    <property type="match status" value="1"/>
</dbReference>
<dbReference type="FunFam" id="3.40.50.300:FF:000178">
    <property type="entry name" value="Arf-GAP with GTPase, ANK repeat and PH domain-containing protein 1"/>
    <property type="match status" value="1"/>
</dbReference>
<feature type="compositionally biased region" description="Pro residues" evidence="9">
    <location>
        <begin position="416"/>
        <end position="427"/>
    </location>
</feature>
<dbReference type="CDD" id="cd08836">
    <property type="entry name" value="ArfGap_AGAP"/>
    <property type="match status" value="1"/>
</dbReference>
<dbReference type="Proteomes" id="UP000215902">
    <property type="component" value="Unassembled WGS sequence"/>
</dbReference>
<dbReference type="InterPro" id="IPR051282">
    <property type="entry name" value="Arf-GAP_GTPase_ANK_PH"/>
</dbReference>
<evidence type="ECO:0000256" key="5">
    <source>
        <dbReference type="ARBA" id="ARBA00022833"/>
    </source>
</evidence>
<dbReference type="SMART" id="SM00174">
    <property type="entry name" value="RHO"/>
    <property type="match status" value="1"/>
</dbReference>
<dbReference type="SUPFAM" id="SSF50729">
    <property type="entry name" value="PH domain-like"/>
    <property type="match status" value="1"/>
</dbReference>
<dbReference type="InterPro" id="IPR002110">
    <property type="entry name" value="Ankyrin_rpt"/>
</dbReference>
<evidence type="ECO:0000256" key="9">
    <source>
        <dbReference type="SAM" id="MobiDB-lite"/>
    </source>
</evidence>
<feature type="region of interest" description="Disordered" evidence="9">
    <location>
        <begin position="591"/>
        <end position="643"/>
    </location>
</feature>
<name>A0A267GQA4_9PLAT</name>
<feature type="region of interest" description="Disordered" evidence="9">
    <location>
        <begin position="410"/>
        <end position="531"/>
    </location>
</feature>
<keyword evidence="3" id="KW-0479">Metal-binding</keyword>
<dbReference type="Gene3D" id="1.10.220.150">
    <property type="entry name" value="Arf GTPase activating protein"/>
    <property type="match status" value="1"/>
</dbReference>
<keyword evidence="5" id="KW-0862">Zinc</keyword>
<dbReference type="SMART" id="SM00233">
    <property type="entry name" value="PH"/>
    <property type="match status" value="1"/>
</dbReference>
<gene>
    <name evidence="12" type="ORF">BOX15_Mlig017265g1</name>
</gene>
<dbReference type="Gene3D" id="2.30.29.30">
    <property type="entry name" value="Pleckstrin-homology domain (PH domain)/Phosphotyrosine-binding domain (PTB)"/>
    <property type="match status" value="1"/>
</dbReference>
<dbReference type="InterPro" id="IPR036770">
    <property type="entry name" value="Ankyrin_rpt-contain_sf"/>
</dbReference>
<feature type="compositionally biased region" description="Basic residues" evidence="9">
    <location>
        <begin position="617"/>
        <end position="626"/>
    </location>
</feature>
<feature type="domain" description="PH" evidence="10">
    <location>
        <begin position="531"/>
        <end position="680"/>
    </location>
</feature>
<comment type="similarity">
    <text evidence="1">Belongs to the centaurin gamma-like family.</text>
</comment>
<sequence length="1015" mass="110319">MANISPVYSVSLAIKQEIQRFESVHPSIYAIYDLIEAIDDRELQDSIRDHVVCIEDSFVNSQEWTLSRNVPELKLGVIGSVHSGKSALVHRYLTGSYMQDESPEGGRFKKEVMVDGSSSLLLIRDEGRPPDQQFAAWCDACLFVFALDNADSFDAVYQFYNRMSQYRNLADMPILLVGTQDSISESRPRVIDEAKTRKCAQDLRRCVYLETCATYGHNVDRVFQEACHRIVTSQQAWKKPSAAQTPGQQQQQPGGSHMNARGGLYNVPPPGKDVSKSSGRFSGPVAHVPSPTQQLQLQQYHQQQQQQPLGYTDYSGGSGGADPIGQYYEPPVQSHPMHSFGTPVSYQPLTPPHPMLQQQQQQQQQHGKPVKKSDSLLRDKAEEQQLAAGFQHADYSAYYASASVPSIAPGSCQLSLPPPPPLPPHHQPQPQQQQLGQRVAKDRSSFAQGSEKSDKDATPNATPTQNRKNKRRSNLFNRKDSSNPPEEQQQQQQIPATMQQQQQQQGKFFPLSSSSNAGNRVGPPLGSGRAIPVKQGSLYKKAVNALNREWKKKYVTLSEDGKLTYHPNLHDYMENSHGKDIDLSRTTVKIPGQLRPTSNGLLKSQQQQQQQPEDGNKKRRHRRAKSGNRGGGGGGADQDVEESDGYEFMIVSLENRTWHFEAASQEERDEWVRAIEHSILRSLQGPSAYGNYGTSGGSSNCLAGGGGSGGGGSGGGSSGSGSIRGVFGNSECADCGRPGPDWASLNLGALVCIECSGVHRQLGTHLSRIRSLTLDDWPANHLLVMRAIGNKLANSVWEARLPCHATFRKPSPESDREAKEIFIRAKYERREFLPDLPFRDSPVQQQLVDAIARSDTRQVILCLAVAGPAVNEPYSKQDPRAAIHIAATLGQLVYLQLLLWHGADVAIRDAEGRNAHFYATAAGKPDCAEFLRAAGCPAGVPASASAAGASAASSNSPISNPSATASVASASAAAAASTLPRRRSKTTPTTAAQPPQPPTASSGNAPTQSTAEIGL</sequence>
<keyword evidence="2" id="KW-0343">GTPase activation</keyword>
<dbReference type="InterPro" id="IPR027417">
    <property type="entry name" value="P-loop_NTPase"/>
</dbReference>
<dbReference type="PROSITE" id="PS50003">
    <property type="entry name" value="PH_DOMAIN"/>
    <property type="match status" value="1"/>
</dbReference>